<evidence type="ECO:0000256" key="8">
    <source>
        <dbReference type="ARBA" id="ARBA00023264"/>
    </source>
</evidence>
<evidence type="ECO:0000256" key="2">
    <source>
        <dbReference type="ARBA" id="ARBA00005983"/>
    </source>
</evidence>
<dbReference type="NCBIfam" id="TIGR00147">
    <property type="entry name" value="YegS/Rv2252/BmrU family lipid kinase"/>
    <property type="match status" value="1"/>
</dbReference>
<keyword evidence="4" id="KW-0547">Nucleotide-binding</keyword>
<accession>A0A1I5DC24</accession>
<reference evidence="10 11" key="1">
    <citation type="submission" date="2016-10" db="EMBL/GenBank/DDBJ databases">
        <authorList>
            <person name="de Groot N.N."/>
        </authorList>
    </citation>
    <scope>NUCLEOTIDE SEQUENCE [LARGE SCALE GENOMIC DNA]</scope>
    <source>
        <strain evidence="10 11">DSM 1283</strain>
    </source>
</reference>
<evidence type="ECO:0000313" key="11">
    <source>
        <dbReference type="Proteomes" id="UP000198806"/>
    </source>
</evidence>
<keyword evidence="3" id="KW-0808">Transferase</keyword>
<dbReference type="GO" id="GO:0005524">
    <property type="term" value="F:ATP binding"/>
    <property type="evidence" value="ECO:0007669"/>
    <property type="project" value="UniProtKB-KW"/>
</dbReference>
<keyword evidence="7" id="KW-0444">Lipid biosynthesis</keyword>
<dbReference type="InterPro" id="IPR001206">
    <property type="entry name" value="Diacylglycerol_kinase_cat_dom"/>
</dbReference>
<evidence type="ECO:0000313" key="10">
    <source>
        <dbReference type="EMBL" id="SFN96824.1"/>
    </source>
</evidence>
<dbReference type="GO" id="GO:0016301">
    <property type="term" value="F:kinase activity"/>
    <property type="evidence" value="ECO:0007669"/>
    <property type="project" value="UniProtKB-KW"/>
</dbReference>
<comment type="similarity">
    <text evidence="2">Belongs to the diacylglycerol/lipid kinase family.</text>
</comment>
<dbReference type="Pfam" id="PF00781">
    <property type="entry name" value="DAGK_cat"/>
    <property type="match status" value="1"/>
</dbReference>
<dbReference type="AlphaFoldDB" id="A0A1I5DC24"/>
<dbReference type="InterPro" id="IPR045540">
    <property type="entry name" value="YegS/DAGK_C"/>
</dbReference>
<organism evidence="10 11">
    <name type="scientific">Anaerocolumna aminovalerica</name>
    <dbReference type="NCBI Taxonomy" id="1527"/>
    <lineage>
        <taxon>Bacteria</taxon>
        <taxon>Bacillati</taxon>
        <taxon>Bacillota</taxon>
        <taxon>Clostridia</taxon>
        <taxon>Lachnospirales</taxon>
        <taxon>Lachnospiraceae</taxon>
        <taxon>Anaerocolumna</taxon>
    </lineage>
</organism>
<keyword evidence="6" id="KW-0067">ATP-binding</keyword>
<evidence type="ECO:0000256" key="7">
    <source>
        <dbReference type="ARBA" id="ARBA00023209"/>
    </source>
</evidence>
<dbReference type="GO" id="GO:0008654">
    <property type="term" value="P:phospholipid biosynthetic process"/>
    <property type="evidence" value="ECO:0007669"/>
    <property type="project" value="UniProtKB-KW"/>
</dbReference>
<evidence type="ECO:0000256" key="6">
    <source>
        <dbReference type="ARBA" id="ARBA00022840"/>
    </source>
</evidence>
<dbReference type="STRING" id="1527.SAMN04489757_105130"/>
<keyword evidence="7" id="KW-0443">Lipid metabolism</keyword>
<dbReference type="PANTHER" id="PTHR12358">
    <property type="entry name" value="SPHINGOSINE KINASE"/>
    <property type="match status" value="1"/>
</dbReference>
<dbReference type="Gene3D" id="3.40.50.10330">
    <property type="entry name" value="Probable inorganic polyphosphate/atp-NAD kinase, domain 1"/>
    <property type="match status" value="1"/>
</dbReference>
<evidence type="ECO:0000256" key="4">
    <source>
        <dbReference type="ARBA" id="ARBA00022741"/>
    </source>
</evidence>
<dbReference type="InterPro" id="IPR016064">
    <property type="entry name" value="NAD/diacylglycerol_kinase_sf"/>
</dbReference>
<dbReference type="PROSITE" id="PS50146">
    <property type="entry name" value="DAGK"/>
    <property type="match status" value="1"/>
</dbReference>
<feature type="domain" description="DAGKc" evidence="9">
    <location>
        <begin position="1"/>
        <end position="131"/>
    </location>
</feature>
<dbReference type="SMART" id="SM00046">
    <property type="entry name" value="DAGKc"/>
    <property type="match status" value="1"/>
</dbReference>
<keyword evidence="7" id="KW-0594">Phospholipid biosynthesis</keyword>
<dbReference type="RefSeq" id="WP_170847891.1">
    <property type="nucleotide sequence ID" value="NZ_BAABFM010000026.1"/>
</dbReference>
<dbReference type="InterPro" id="IPR050187">
    <property type="entry name" value="Lipid_Phosphate_FormReg"/>
</dbReference>
<name>A0A1I5DC24_9FIRM</name>
<dbReference type="Pfam" id="PF19279">
    <property type="entry name" value="YegS_C"/>
    <property type="match status" value="1"/>
</dbReference>
<dbReference type="EMBL" id="FOWD01000005">
    <property type="protein sequence ID" value="SFN96824.1"/>
    <property type="molecule type" value="Genomic_DNA"/>
</dbReference>
<evidence type="ECO:0000256" key="3">
    <source>
        <dbReference type="ARBA" id="ARBA00022679"/>
    </source>
</evidence>
<sequence>MYYFIVNPNSRSGNGIKIWYLVKNELDSLEVQYTAYFTRHNLHASEIVQEICDSSSGVKNIVVLGGDGTMNEVINGIRDYDDVILGYIPSGSSNDLARSLSLPKDPIKSLKNILTPNRFQYVDTGCVNSNDFQRKFAVSCGIGFDAKICVVTNRSKLKKVLNKFGLGKLTYIMITLKELIFTPFMDAELIIDNKISKSYKQVLFITSMIHKYEGGGLKFTPDANPYDGKLSVCMAHGLSRLKILFMLPTLLFGKHTGLKGIEIFDCKTLDITVDKPASVHFDGEAPGELNQIKLSCTPKQLRIIK</sequence>
<dbReference type="SUPFAM" id="SSF111331">
    <property type="entry name" value="NAD kinase/diacylglycerol kinase-like"/>
    <property type="match status" value="1"/>
</dbReference>
<keyword evidence="5 10" id="KW-0418">Kinase</keyword>
<comment type="cofactor">
    <cofactor evidence="1">
        <name>Mg(2+)</name>
        <dbReference type="ChEBI" id="CHEBI:18420"/>
    </cofactor>
</comment>
<dbReference type="InterPro" id="IPR017438">
    <property type="entry name" value="ATP-NAD_kinase_N"/>
</dbReference>
<evidence type="ECO:0000259" key="9">
    <source>
        <dbReference type="PROSITE" id="PS50146"/>
    </source>
</evidence>
<evidence type="ECO:0000256" key="5">
    <source>
        <dbReference type="ARBA" id="ARBA00022777"/>
    </source>
</evidence>
<keyword evidence="11" id="KW-1185">Reference proteome</keyword>
<gene>
    <name evidence="10" type="ORF">SAMN04489757_105130</name>
</gene>
<proteinExistence type="inferred from homology"/>
<dbReference type="PANTHER" id="PTHR12358:SF54">
    <property type="entry name" value="SPHINGOSINE KINASE RELATED PROTEIN"/>
    <property type="match status" value="1"/>
</dbReference>
<protein>
    <submittedName>
        <fullName evidence="10">Lipid kinase, YegS/Rv2252/BmrU family</fullName>
    </submittedName>
</protein>
<dbReference type="Proteomes" id="UP000198806">
    <property type="component" value="Unassembled WGS sequence"/>
</dbReference>
<evidence type="ECO:0000256" key="1">
    <source>
        <dbReference type="ARBA" id="ARBA00001946"/>
    </source>
</evidence>
<dbReference type="InterPro" id="IPR005218">
    <property type="entry name" value="Diacylglycerol/lipid_kinase"/>
</dbReference>
<dbReference type="Gene3D" id="2.60.200.40">
    <property type="match status" value="1"/>
</dbReference>
<keyword evidence="8" id="KW-1208">Phospholipid metabolism</keyword>